<evidence type="ECO:0000313" key="6">
    <source>
        <dbReference type="EMBL" id="OBA20328.1"/>
    </source>
</evidence>
<feature type="compositionally biased region" description="Pro residues" evidence="4">
    <location>
        <begin position="149"/>
        <end position="163"/>
    </location>
</feature>
<dbReference type="Pfam" id="PF16755">
    <property type="entry name" value="Beta-prop_NUP159_NUP214"/>
    <property type="match status" value="1"/>
</dbReference>
<dbReference type="SUPFAM" id="SSF117289">
    <property type="entry name" value="Nucleoporin domain"/>
    <property type="match status" value="1"/>
</dbReference>
<evidence type="ECO:0000259" key="5">
    <source>
        <dbReference type="Pfam" id="PF16755"/>
    </source>
</evidence>
<dbReference type="GeneID" id="30029008"/>
<evidence type="ECO:0000256" key="3">
    <source>
        <dbReference type="ARBA" id="ARBA00023242"/>
    </source>
</evidence>
<feature type="domain" description="Nucleoporin Nup159/Nup146 N-terminal" evidence="5">
    <location>
        <begin position="216"/>
        <end position="542"/>
    </location>
</feature>
<dbReference type="Proteomes" id="UP000092555">
    <property type="component" value="Unassembled WGS sequence"/>
</dbReference>
<feature type="compositionally biased region" description="Polar residues" evidence="4">
    <location>
        <begin position="826"/>
        <end position="838"/>
    </location>
</feature>
<dbReference type="Gene3D" id="2.130.10.10">
    <property type="entry name" value="YVTN repeat-like/Quinoprotein amine dehydrogenase"/>
    <property type="match status" value="1"/>
</dbReference>
<keyword evidence="7" id="KW-1185">Reference proteome</keyword>
<feature type="region of interest" description="Disordered" evidence="4">
    <location>
        <begin position="130"/>
        <end position="175"/>
    </location>
</feature>
<evidence type="ECO:0000256" key="4">
    <source>
        <dbReference type="SAM" id="MobiDB-lite"/>
    </source>
</evidence>
<reference evidence="6 7" key="1">
    <citation type="submission" date="2016-05" db="EMBL/GenBank/DDBJ databases">
        <title>Comparative genomics of biotechnologically important yeasts.</title>
        <authorList>
            <consortium name="DOE Joint Genome Institute"/>
            <person name="Riley R."/>
            <person name="Haridas S."/>
            <person name="Wolfe K.H."/>
            <person name="Lopes M.R."/>
            <person name="Hittinger C.T."/>
            <person name="Goker M."/>
            <person name="Salamov A."/>
            <person name="Wisecaver J."/>
            <person name="Long T.M."/>
            <person name="Aerts A.L."/>
            <person name="Barry K."/>
            <person name="Choi C."/>
            <person name="Clum A."/>
            <person name="Coughlan A.Y."/>
            <person name="Deshpande S."/>
            <person name="Douglass A.P."/>
            <person name="Hanson S.J."/>
            <person name="Klenk H.-P."/>
            <person name="LaButti K."/>
            <person name="Lapidus A."/>
            <person name="Lindquist E."/>
            <person name="Lipzen A."/>
            <person name="Meier-kolthoff J.P."/>
            <person name="Ohm R.A."/>
            <person name="Otillar R.P."/>
            <person name="Pangilinan J."/>
            <person name="Peng Y."/>
            <person name="Rokas A."/>
            <person name="Rosa C.A."/>
            <person name="Scheuner C."/>
            <person name="Sibirny A.A."/>
            <person name="Slot J.C."/>
            <person name="Stielow J.B."/>
            <person name="Sun H."/>
            <person name="Kurtzman C.P."/>
            <person name="Blackwell M."/>
            <person name="Grigoriev I.V."/>
            <person name="Jeffries T.W."/>
        </authorList>
    </citation>
    <scope>NUCLEOTIDE SEQUENCE [LARGE SCALE GENOMIC DNA]</scope>
    <source>
        <strain evidence="6 7">NRRL YB-4993</strain>
    </source>
</reference>
<name>A0A1A0H8W9_9ASCO</name>
<dbReference type="STRING" id="869754.A0A1A0H8W9"/>
<comment type="subcellular location">
    <subcellularLocation>
        <location evidence="1">Nucleus</location>
    </subcellularLocation>
</comment>
<dbReference type="GO" id="GO:0005634">
    <property type="term" value="C:nucleus"/>
    <property type="evidence" value="ECO:0007669"/>
    <property type="project" value="UniProtKB-SubCell"/>
</dbReference>
<keyword evidence="2" id="KW-0813">Transport</keyword>
<feature type="compositionally biased region" description="Low complexity" evidence="4">
    <location>
        <begin position="917"/>
        <end position="928"/>
    </location>
</feature>
<accession>A0A1A0H8W9</accession>
<keyword evidence="3" id="KW-0539">Nucleus</keyword>
<dbReference type="InterPro" id="IPR039462">
    <property type="entry name" value="Nup159/Nup146_N"/>
</dbReference>
<protein>
    <recommendedName>
        <fullName evidence="5">Nucleoporin Nup159/Nup146 N-terminal domain-containing protein</fullName>
    </recommendedName>
</protein>
<dbReference type="InterPro" id="IPR015943">
    <property type="entry name" value="WD40/YVTN_repeat-like_dom_sf"/>
</dbReference>
<feature type="compositionally biased region" description="Acidic residues" evidence="4">
    <location>
        <begin position="904"/>
        <end position="916"/>
    </location>
</feature>
<feature type="region of interest" description="Disordered" evidence="4">
    <location>
        <begin position="1010"/>
        <end position="1035"/>
    </location>
</feature>
<evidence type="ECO:0000313" key="7">
    <source>
        <dbReference type="Proteomes" id="UP000092555"/>
    </source>
</evidence>
<dbReference type="OrthoDB" id="248320at2759"/>
<organism evidence="6 7">
    <name type="scientific">Metschnikowia bicuspidata var. bicuspidata NRRL YB-4993</name>
    <dbReference type="NCBI Taxonomy" id="869754"/>
    <lineage>
        <taxon>Eukaryota</taxon>
        <taxon>Fungi</taxon>
        <taxon>Dikarya</taxon>
        <taxon>Ascomycota</taxon>
        <taxon>Saccharomycotina</taxon>
        <taxon>Pichiomycetes</taxon>
        <taxon>Metschnikowiaceae</taxon>
        <taxon>Metschnikowia</taxon>
    </lineage>
</organism>
<gene>
    <name evidence="6" type="ORF">METBIDRAFT_32341</name>
</gene>
<evidence type="ECO:0000256" key="2">
    <source>
        <dbReference type="ARBA" id="ARBA00022448"/>
    </source>
</evidence>
<feature type="region of interest" description="Disordered" evidence="4">
    <location>
        <begin position="673"/>
        <end position="692"/>
    </location>
</feature>
<sequence length="1321" mass="139035">MATYSKTSIYSCNASRIAADASDYAFQSPYTFCHPSSNCLNFQGLGVPGANRAFSTRRTNPSPRPARPRPFLAPSFSGPVLFWPRPFRAPSLPRPVLFWPRHFRAPFLPRPSLSGPVLFWPSAPRHSSTRPFFLGPSRAPADTSIRPETPGPAPSHRLTPPPSSRQSTHTASMPRDEVDEHFSDDLGFRLLTPRLGVRLFDRPVAFDQPPGSSRPLQLLHVGRQKHLYAASNGLSVGIGRLADLDSDALQIRAGFAVSPLASVSSLRFDCTNDYLYAVAAGVPQKANVDAILAAGSAAFVPIGTHSDVCALEPSPVDPATYGVLDDTQTLRIVCGAMETDVPGVLAFAWTHAGTGVAVLAGATFRLLDTQGLQVACHTLDGATLLSVATIDEDNWYVFAQAGVDGDGDDDEVHMLVSRTGGSLTARSFFLPPAYGAVARAPCMYVAAVHDWLKETVYAFIANGLNPEIATLEVGPHTRTVLLNDTDRAELPMDEASDEDTLPVGLALDLSGTHRTVRNPSPLIEQAVGVLPRLLCLNNTGCLLAWDVFHVSAVRGGSLDLARAVSRLPAVAPVAAAQPGPAAPTPITLNKFAESLGAELSSLATPDVLKPAGPSLMLPTPAALGFGSTSFGEPKPGKPPMFGSSDFGSNAPGSAAAFGGTGFGGAPSAKPPMFGSADFGSKPSSSAKPSFGSSGFGASPMGGARFGSSAQVGPAFGSGAAFGQASLGALKAESQAPSVPSSSTSTFSGFGTKSKFGASFQGNSASPLASLTKKESSASPFAGLGKTDSTASPFAGLGKTDSTASPFADLVGKEKSSFLGALDASKPVSTSDNSQSVFSSPLAALSAPKESRSQGPSMPNGGPFGANPDNKASSFGHTAPEKMTLPSGAVPRVSAFTASQNNIDSDSESPSESDSDSFEASGDSSSADEGQFFEKTSFSKMDLNKPSLSTGLGQFKSSSVPPASISKKASAESISSAENIISGTESPEMKSPFGAEKGNTEKHWKGLDESSADVKNTGENIPLKTQIPDNTSSHNIKDEPLYAGEDIAEVVRNIEFLRLGGLTEQPATMGDEVARKFTELVQAAQANMDVLALNTEKAKALVDASAVHRKSLAEDDVADHTQWALGDLDDLLQIVAKPRAMVDDILLSLRHQDSKLTQLLERVSVAEEKKEQVEKVVTQLALYKHSLETSKSMERPLDARAEMLRNQLRKTLARVELLQEQVAHQLLPFGVRLDRGQGRVARAAKLEKVVRELSVKTREVVRQIEELENEVYKVCEEKAPVSGAAGWSPLLLGSKTASVDKFAICAKFAKALTPRKISLAQS</sequence>
<evidence type="ECO:0000256" key="1">
    <source>
        <dbReference type="ARBA" id="ARBA00004123"/>
    </source>
</evidence>
<feature type="compositionally biased region" description="Low complexity" evidence="4">
    <location>
        <begin position="678"/>
        <end position="692"/>
    </location>
</feature>
<feature type="region of interest" description="Disordered" evidence="4">
    <location>
        <begin position="822"/>
        <end position="942"/>
    </location>
</feature>
<feature type="region of interest" description="Disordered" evidence="4">
    <location>
        <begin position="777"/>
        <end position="797"/>
    </location>
</feature>
<dbReference type="RefSeq" id="XP_018710850.1">
    <property type="nucleotide sequence ID" value="XM_018856032.1"/>
</dbReference>
<dbReference type="EMBL" id="LXTC01000004">
    <property type="protein sequence ID" value="OBA20328.1"/>
    <property type="molecule type" value="Genomic_DNA"/>
</dbReference>
<comment type="caution">
    <text evidence="6">The sequence shown here is derived from an EMBL/GenBank/DDBJ whole genome shotgun (WGS) entry which is preliminary data.</text>
</comment>
<proteinExistence type="predicted"/>